<dbReference type="GO" id="GO:0003677">
    <property type="term" value="F:DNA binding"/>
    <property type="evidence" value="ECO:0007669"/>
    <property type="project" value="InterPro"/>
</dbReference>
<dbReference type="RefSeq" id="WP_012595541.1">
    <property type="nucleotide sequence ID" value="NC_011726.1"/>
</dbReference>
<keyword evidence="1" id="KW-0479">Metal-binding</keyword>
<feature type="domain" description="4Fe-4S ferredoxin-type" evidence="5">
    <location>
        <begin position="1"/>
        <end position="29"/>
    </location>
</feature>
<organism evidence="6 7">
    <name type="scientific">Rippkaea orientalis (strain PCC 8801 / RF-1)</name>
    <name type="common">Cyanothece sp. (strain PCC 8801)</name>
    <dbReference type="NCBI Taxonomy" id="41431"/>
    <lineage>
        <taxon>Bacteria</taxon>
        <taxon>Bacillati</taxon>
        <taxon>Cyanobacteriota</taxon>
        <taxon>Cyanophyceae</taxon>
        <taxon>Oscillatoriophycideae</taxon>
        <taxon>Chroococcales</taxon>
        <taxon>Aphanothecaceae</taxon>
        <taxon>Rippkaea</taxon>
        <taxon>Rippkaea orientalis</taxon>
    </lineage>
</organism>
<sequence>MSYTITDSCPNCTSCQIDCPTDAIQLHNGAYSIDEKLCNNCQGYYAEPQCIIQCPISSPIPTHAKKGRYKAVERVAIFEDLFVNGNNTPFASSMVIWEACNLLTSATILPWEKDVDGTLYYQREVKKGRGSIIFRLSNTPELATNQTIDYASDFSSIESLDIRSSVLHLIYAAYATTLDKPWEQEFVINDQQIEHYLGLDKRKDLSKATKLSLIKNLVQQPCQLRAAIDWPQQGKVKGFYVPESPLWHLVDIQHHFQEDSLGCKHLIGLTFTVKPGLWAKFFLNKQDYSHRIAFYQYGSLPKFLLNTVMSIWQQHQGAVRIMLWLLFKSKMGRKQCLTVSTLMRVAYGQEKVNLASLQREQRKRLIRSFESDLEVLNHYGLKAVFDPISYPETIQPMWVKLAQLPDDADEAVEFWINDGSQEHRLTDSGPRGKWNQLIKARILTFELPPEWEEQLAKFERKKQQITNRKTRSKKVGELTSDQILAARQRQGMSQRALAEKLGKSQSWIRDLERGRFSAKPEDRAILQTVLGLQS</sequence>
<evidence type="ECO:0000256" key="1">
    <source>
        <dbReference type="ARBA" id="ARBA00022723"/>
    </source>
</evidence>
<name>B7K178_RIPO1</name>
<gene>
    <name evidence="6" type="ordered locus">PCC8801_2251</name>
</gene>
<dbReference type="Gene3D" id="1.10.260.40">
    <property type="entry name" value="lambda repressor-like DNA-binding domains"/>
    <property type="match status" value="1"/>
</dbReference>
<dbReference type="PROSITE" id="PS50943">
    <property type="entry name" value="HTH_CROC1"/>
    <property type="match status" value="1"/>
</dbReference>
<dbReference type="InterPro" id="IPR017900">
    <property type="entry name" value="4Fe4S_Fe_S_CS"/>
</dbReference>
<dbReference type="PROSITE" id="PS51379">
    <property type="entry name" value="4FE4S_FER_2"/>
    <property type="match status" value="1"/>
</dbReference>
<feature type="domain" description="HTH cro/C1-type" evidence="4">
    <location>
        <begin position="483"/>
        <end position="515"/>
    </location>
</feature>
<keyword evidence="7" id="KW-1185">Reference proteome</keyword>
<dbReference type="AlphaFoldDB" id="B7K178"/>
<dbReference type="Proteomes" id="UP000008204">
    <property type="component" value="Chromosome"/>
</dbReference>
<dbReference type="Gene3D" id="3.30.70.20">
    <property type="match status" value="1"/>
</dbReference>
<evidence type="ECO:0000259" key="4">
    <source>
        <dbReference type="PROSITE" id="PS50943"/>
    </source>
</evidence>
<dbReference type="KEGG" id="cyp:PCC8801_2251"/>
<dbReference type="GO" id="GO:0051536">
    <property type="term" value="F:iron-sulfur cluster binding"/>
    <property type="evidence" value="ECO:0007669"/>
    <property type="project" value="UniProtKB-KW"/>
</dbReference>
<dbReference type="Pfam" id="PF01381">
    <property type="entry name" value="HTH_3"/>
    <property type="match status" value="1"/>
</dbReference>
<reference evidence="7" key="1">
    <citation type="journal article" date="2011" name="MBio">
        <title>Novel metabolic attributes of the genus Cyanothece, comprising a group of unicellular nitrogen-fixing Cyanobacteria.</title>
        <authorList>
            <person name="Bandyopadhyay A."/>
            <person name="Elvitigala T."/>
            <person name="Welsh E."/>
            <person name="Stockel J."/>
            <person name="Liberton M."/>
            <person name="Min H."/>
            <person name="Sherman L.A."/>
            <person name="Pakrasi H.B."/>
        </authorList>
    </citation>
    <scope>NUCLEOTIDE SEQUENCE [LARGE SCALE GENOMIC DNA]</scope>
    <source>
        <strain evidence="7">PCC 8801</strain>
    </source>
</reference>
<dbReference type="InterPro" id="IPR010982">
    <property type="entry name" value="Lambda_DNA-bd_dom_sf"/>
</dbReference>
<dbReference type="STRING" id="41431.PCC8801_2251"/>
<keyword evidence="3" id="KW-0411">Iron-sulfur</keyword>
<accession>B7K178</accession>
<dbReference type="GO" id="GO:0046872">
    <property type="term" value="F:metal ion binding"/>
    <property type="evidence" value="ECO:0007669"/>
    <property type="project" value="UniProtKB-KW"/>
</dbReference>
<evidence type="ECO:0000256" key="3">
    <source>
        <dbReference type="ARBA" id="ARBA00023014"/>
    </source>
</evidence>
<dbReference type="OrthoDB" id="9800445at2"/>
<dbReference type="PROSITE" id="PS00198">
    <property type="entry name" value="4FE4S_FER_1"/>
    <property type="match status" value="1"/>
</dbReference>
<dbReference type="InterPro" id="IPR001387">
    <property type="entry name" value="Cro/C1-type_HTH"/>
</dbReference>
<dbReference type="HOGENOM" id="CLU_562394_0_0_3"/>
<evidence type="ECO:0000259" key="5">
    <source>
        <dbReference type="PROSITE" id="PS51379"/>
    </source>
</evidence>
<evidence type="ECO:0000313" key="7">
    <source>
        <dbReference type="Proteomes" id="UP000008204"/>
    </source>
</evidence>
<dbReference type="CDD" id="cd00093">
    <property type="entry name" value="HTH_XRE"/>
    <property type="match status" value="1"/>
</dbReference>
<dbReference type="EMBL" id="CP001287">
    <property type="protein sequence ID" value="ACK66273.1"/>
    <property type="molecule type" value="Genomic_DNA"/>
</dbReference>
<dbReference type="eggNOG" id="COG1145">
    <property type="taxonomic scope" value="Bacteria"/>
</dbReference>
<proteinExistence type="predicted"/>
<dbReference type="SUPFAM" id="SSF47413">
    <property type="entry name" value="lambda repressor-like DNA-binding domains"/>
    <property type="match status" value="1"/>
</dbReference>
<dbReference type="SMART" id="SM00530">
    <property type="entry name" value="HTH_XRE"/>
    <property type="match status" value="1"/>
</dbReference>
<evidence type="ECO:0000313" key="6">
    <source>
        <dbReference type="EMBL" id="ACK66273.1"/>
    </source>
</evidence>
<protein>
    <submittedName>
        <fullName evidence="6">Transcriptional regulator, XRE family</fullName>
    </submittedName>
</protein>
<dbReference type="eggNOG" id="COG1813">
    <property type="taxonomic scope" value="Bacteria"/>
</dbReference>
<dbReference type="InterPro" id="IPR017896">
    <property type="entry name" value="4Fe4S_Fe-S-bd"/>
</dbReference>
<evidence type="ECO:0000256" key="2">
    <source>
        <dbReference type="ARBA" id="ARBA00023004"/>
    </source>
</evidence>
<dbReference type="SUPFAM" id="SSF54862">
    <property type="entry name" value="4Fe-4S ferredoxins"/>
    <property type="match status" value="1"/>
</dbReference>
<keyword evidence="2" id="KW-0408">Iron</keyword>